<accession>A0A926S615</accession>
<gene>
    <name evidence="1" type="ORF">HK439_10760</name>
</gene>
<dbReference type="Proteomes" id="UP000598467">
    <property type="component" value="Unassembled WGS sequence"/>
</dbReference>
<sequence>MTKRAWSETVSAKLLPDGRRLHLQHGPIDLIIEACGEDREKARAYDQALAAFETVLADLVSELPRLRSVTGPVPQGEIARVMWAATAAFAPEFITPMAAVAGSVADHILKRMIAGRALTRAYVNNGGDIALHLAEGTFRIGICDDPVTGRAGGFVQIRPEDRIGGIATSGWRGRSHSLGIADAVTVLAETAAQADAAATMIANRVDLPGSEKIAREAASELSPDTDLGDRPVTTDVGDLSMSEIHAALASGEQAAQAYLSRGLFKAAYLSLAGERRIVAAPGAEHLNQNAITNIREAACA</sequence>
<name>A0A926S615_9HYPH</name>
<dbReference type="Gene3D" id="3.10.520.10">
    <property type="entry name" value="ApbE-like domains"/>
    <property type="match status" value="1"/>
</dbReference>
<dbReference type="RefSeq" id="WP_190291411.1">
    <property type="nucleotide sequence ID" value="NZ_JABFCZ010000010.1"/>
</dbReference>
<evidence type="ECO:0000313" key="1">
    <source>
        <dbReference type="EMBL" id="MBD1546745.1"/>
    </source>
</evidence>
<evidence type="ECO:0000313" key="2">
    <source>
        <dbReference type="Proteomes" id="UP000598467"/>
    </source>
</evidence>
<dbReference type="SUPFAM" id="SSF143631">
    <property type="entry name" value="ApbE-like"/>
    <property type="match status" value="1"/>
</dbReference>
<dbReference type="InterPro" id="IPR007183">
    <property type="entry name" value="UPF0280"/>
</dbReference>
<dbReference type="InterPro" id="IPR003374">
    <property type="entry name" value="ApbE-like_sf"/>
</dbReference>
<dbReference type="NCBIfam" id="NF003322">
    <property type="entry name" value="PRK04334.1-2"/>
    <property type="match status" value="1"/>
</dbReference>
<dbReference type="EMBL" id="JABFCZ010000010">
    <property type="protein sequence ID" value="MBD1546745.1"/>
    <property type="molecule type" value="Genomic_DNA"/>
</dbReference>
<reference evidence="1" key="1">
    <citation type="submission" date="2020-05" db="EMBL/GenBank/DDBJ databases">
        <title>Identification of trans-AT polyketide cluster in two marine bacteria, producers of a novel glutaramide-containing polyketide sesbanimide D and analogs.</title>
        <authorList>
            <person name="Kacar D."/>
            <person name="Rodriguez P."/>
            <person name="Canedo L."/>
            <person name="Gonzalez E."/>
            <person name="Galan B."/>
            <person name="De La Calle F."/>
            <person name="Garcia J.L."/>
        </authorList>
    </citation>
    <scope>NUCLEOTIDE SEQUENCE</scope>
    <source>
        <strain evidence="1">PHM038</strain>
    </source>
</reference>
<organism evidence="1 2">
    <name type="scientific">Roseibium aggregatum</name>
    <dbReference type="NCBI Taxonomy" id="187304"/>
    <lineage>
        <taxon>Bacteria</taxon>
        <taxon>Pseudomonadati</taxon>
        <taxon>Pseudomonadota</taxon>
        <taxon>Alphaproteobacteria</taxon>
        <taxon>Hyphomicrobiales</taxon>
        <taxon>Stappiaceae</taxon>
        <taxon>Roseibium</taxon>
    </lineage>
</organism>
<dbReference type="AlphaFoldDB" id="A0A926S615"/>
<comment type="caution">
    <text evidence="1">The sequence shown here is derived from an EMBL/GenBank/DDBJ whole genome shotgun (WGS) entry which is preliminary data.</text>
</comment>
<proteinExistence type="predicted"/>
<dbReference type="PIRSF" id="PIRSF006421">
    <property type="entry name" value="UCP006421"/>
    <property type="match status" value="1"/>
</dbReference>
<protein>
    <submittedName>
        <fullName evidence="1">UPF0280 family protein</fullName>
    </submittedName>
</protein>